<evidence type="ECO:0000256" key="3">
    <source>
        <dbReference type="ARBA" id="ARBA00023163"/>
    </source>
</evidence>
<dbReference type="SUPFAM" id="SSF46689">
    <property type="entry name" value="Homeodomain-like"/>
    <property type="match status" value="1"/>
</dbReference>
<dbReference type="InterPro" id="IPR009057">
    <property type="entry name" value="Homeodomain-like_sf"/>
</dbReference>
<evidence type="ECO:0000313" key="7">
    <source>
        <dbReference type="EMBL" id="BDZ52148.1"/>
    </source>
</evidence>
<accession>A0ABM8GUJ4</accession>
<keyword evidence="2 4" id="KW-0238">DNA-binding</keyword>
<keyword evidence="3" id="KW-0804">Transcription</keyword>
<keyword evidence="8" id="KW-1185">Reference proteome</keyword>
<evidence type="ECO:0000256" key="1">
    <source>
        <dbReference type="ARBA" id="ARBA00023015"/>
    </source>
</evidence>
<evidence type="ECO:0000259" key="6">
    <source>
        <dbReference type="PROSITE" id="PS50977"/>
    </source>
</evidence>
<evidence type="ECO:0000256" key="2">
    <source>
        <dbReference type="ARBA" id="ARBA00023125"/>
    </source>
</evidence>
<proteinExistence type="predicted"/>
<dbReference type="PROSITE" id="PS50977">
    <property type="entry name" value="HTH_TETR_2"/>
    <property type="match status" value="1"/>
</dbReference>
<dbReference type="PANTHER" id="PTHR30055:SF234">
    <property type="entry name" value="HTH-TYPE TRANSCRIPTIONAL REGULATOR BETI"/>
    <property type="match status" value="1"/>
</dbReference>
<dbReference type="Proteomes" id="UP001321486">
    <property type="component" value="Chromosome"/>
</dbReference>
<dbReference type="PANTHER" id="PTHR30055">
    <property type="entry name" value="HTH-TYPE TRANSCRIPTIONAL REGULATOR RUTR"/>
    <property type="match status" value="1"/>
</dbReference>
<dbReference type="InterPro" id="IPR050109">
    <property type="entry name" value="HTH-type_TetR-like_transc_reg"/>
</dbReference>
<sequence>MGIREEQRRRTVRTILEAAGLEFEIKGYESSSYGSIAARAGVAKSLVSYHFATKADIAAQVVAEAFPGGTFLSTEPSPGGPLADILESTAVVARAFSTNPSRERHFGWSTNTSWTILPHLGPTSAGSPVSPTTSVVLPARASSRSASTRIARRSSWSEPSSVCATSPTRWTNATSSGSSPSCRSGSG</sequence>
<evidence type="ECO:0000256" key="5">
    <source>
        <dbReference type="SAM" id="MobiDB-lite"/>
    </source>
</evidence>
<feature type="domain" description="HTH tetR-type" evidence="6">
    <location>
        <begin position="9"/>
        <end position="69"/>
    </location>
</feature>
<evidence type="ECO:0000256" key="4">
    <source>
        <dbReference type="PROSITE-ProRule" id="PRU00335"/>
    </source>
</evidence>
<dbReference type="RefSeq" id="WP_286344779.1">
    <property type="nucleotide sequence ID" value="NZ_AP027732.1"/>
</dbReference>
<protein>
    <recommendedName>
        <fullName evidence="6">HTH tetR-type domain-containing protein</fullName>
    </recommendedName>
</protein>
<gene>
    <name evidence="7" type="ORF">GCM10025867_43890</name>
</gene>
<organism evidence="7 8">
    <name type="scientific">Frondihabitans sucicola</name>
    <dbReference type="NCBI Taxonomy" id="1268041"/>
    <lineage>
        <taxon>Bacteria</taxon>
        <taxon>Bacillati</taxon>
        <taxon>Actinomycetota</taxon>
        <taxon>Actinomycetes</taxon>
        <taxon>Micrococcales</taxon>
        <taxon>Microbacteriaceae</taxon>
        <taxon>Frondihabitans</taxon>
    </lineage>
</organism>
<dbReference type="Pfam" id="PF00440">
    <property type="entry name" value="TetR_N"/>
    <property type="match status" value="1"/>
</dbReference>
<reference evidence="8" key="1">
    <citation type="journal article" date="2019" name="Int. J. Syst. Evol. Microbiol.">
        <title>The Global Catalogue of Microorganisms (GCM) 10K type strain sequencing project: providing services to taxonomists for standard genome sequencing and annotation.</title>
        <authorList>
            <consortium name="The Broad Institute Genomics Platform"/>
            <consortium name="The Broad Institute Genome Sequencing Center for Infectious Disease"/>
            <person name="Wu L."/>
            <person name="Ma J."/>
        </authorList>
    </citation>
    <scope>NUCLEOTIDE SEQUENCE [LARGE SCALE GENOMIC DNA]</scope>
    <source>
        <strain evidence="8">NBRC 108728</strain>
    </source>
</reference>
<feature type="compositionally biased region" description="Low complexity" evidence="5">
    <location>
        <begin position="139"/>
        <end position="157"/>
    </location>
</feature>
<evidence type="ECO:0000313" key="8">
    <source>
        <dbReference type="Proteomes" id="UP001321486"/>
    </source>
</evidence>
<dbReference type="InterPro" id="IPR001647">
    <property type="entry name" value="HTH_TetR"/>
</dbReference>
<dbReference type="PRINTS" id="PR00455">
    <property type="entry name" value="HTHTETR"/>
</dbReference>
<feature type="region of interest" description="Disordered" evidence="5">
    <location>
        <begin position="139"/>
        <end position="187"/>
    </location>
</feature>
<feature type="DNA-binding region" description="H-T-H motif" evidence="4">
    <location>
        <begin position="32"/>
        <end position="51"/>
    </location>
</feature>
<dbReference type="Gene3D" id="1.10.357.10">
    <property type="entry name" value="Tetracycline Repressor, domain 2"/>
    <property type="match status" value="1"/>
</dbReference>
<dbReference type="EMBL" id="AP027732">
    <property type="protein sequence ID" value="BDZ52148.1"/>
    <property type="molecule type" value="Genomic_DNA"/>
</dbReference>
<feature type="compositionally biased region" description="Polar residues" evidence="5">
    <location>
        <begin position="158"/>
        <end position="174"/>
    </location>
</feature>
<feature type="compositionally biased region" description="Low complexity" evidence="5">
    <location>
        <begin position="175"/>
        <end position="187"/>
    </location>
</feature>
<keyword evidence="1" id="KW-0805">Transcription regulation</keyword>
<name>A0ABM8GUJ4_9MICO</name>